<dbReference type="Proteomes" id="UP001206483">
    <property type="component" value="Unassembled WGS sequence"/>
</dbReference>
<feature type="transmembrane region" description="Helical" evidence="1">
    <location>
        <begin position="34"/>
        <end position="54"/>
    </location>
</feature>
<sequence>MVFWIGVVLWVLVGGELAAVATGAVELGSGSGVARFVIGINLAPWTAMAAWGLVHAGRRRRAGLTPTGPLSPAVARVESAKATGEGPDHQVRLDLTVVPAGQSAYRVHTSARVNVMDLDRFRAGRTVPVEYDPARPWHVRVVPADGSEWTAEVRLAKIDTAPASTRRSEPPHARPALWPTVLPALAAGAALYVVCF</sequence>
<keyword evidence="1" id="KW-0472">Membrane</keyword>
<gene>
    <name evidence="2" type="ORF">FHR36_007530</name>
</gene>
<evidence type="ECO:0000256" key="1">
    <source>
        <dbReference type="SAM" id="Phobius"/>
    </source>
</evidence>
<evidence type="ECO:0000313" key="2">
    <source>
        <dbReference type="EMBL" id="MCP2314329.1"/>
    </source>
</evidence>
<accession>A0ABT1JAT4</accession>
<proteinExistence type="predicted"/>
<comment type="caution">
    <text evidence="2">The sequence shown here is derived from an EMBL/GenBank/DDBJ whole genome shotgun (WGS) entry which is preliminary data.</text>
</comment>
<keyword evidence="1" id="KW-1133">Transmembrane helix</keyword>
<evidence type="ECO:0008006" key="4">
    <source>
        <dbReference type="Google" id="ProtNLM"/>
    </source>
</evidence>
<protein>
    <recommendedName>
        <fullName evidence="4">DUF3592 domain-containing protein</fullName>
    </recommendedName>
</protein>
<keyword evidence="1" id="KW-0812">Transmembrane</keyword>
<name>A0ABT1JAT4_9ACTN</name>
<evidence type="ECO:0000313" key="3">
    <source>
        <dbReference type="Proteomes" id="UP001206483"/>
    </source>
</evidence>
<keyword evidence="3" id="KW-1185">Reference proteome</keyword>
<dbReference type="EMBL" id="JAMZDX010000009">
    <property type="protein sequence ID" value="MCP2314329.1"/>
    <property type="molecule type" value="Genomic_DNA"/>
</dbReference>
<organism evidence="2 3">
    <name type="scientific">Kitasatospora paracochleata</name>
    <dbReference type="NCBI Taxonomy" id="58354"/>
    <lineage>
        <taxon>Bacteria</taxon>
        <taxon>Bacillati</taxon>
        <taxon>Actinomycetota</taxon>
        <taxon>Actinomycetes</taxon>
        <taxon>Kitasatosporales</taxon>
        <taxon>Streptomycetaceae</taxon>
        <taxon>Kitasatospora</taxon>
    </lineage>
</organism>
<reference evidence="2 3" key="1">
    <citation type="submission" date="2022-06" db="EMBL/GenBank/DDBJ databases">
        <title>Sequencing the genomes of 1000 actinobacteria strains.</title>
        <authorList>
            <person name="Klenk H.-P."/>
        </authorList>
    </citation>
    <scope>NUCLEOTIDE SEQUENCE [LARGE SCALE GENOMIC DNA]</scope>
    <source>
        <strain evidence="2 3">DSM 41656</strain>
    </source>
</reference>
<dbReference type="RefSeq" id="WP_253804647.1">
    <property type="nucleotide sequence ID" value="NZ_BAAAUB010000092.1"/>
</dbReference>